<keyword evidence="2" id="KW-0813">Transport</keyword>
<dbReference type="PANTHER" id="PTHR30175:SF3">
    <property type="entry name" value="PTS SYSTEM N-ACETYLMURAMIC ACID-SPECIFIC EIIBC COMPONENT"/>
    <property type="match status" value="1"/>
</dbReference>
<evidence type="ECO:0000256" key="1">
    <source>
        <dbReference type="ARBA" id="ARBA00004651"/>
    </source>
</evidence>
<keyword evidence="10 12" id="KW-0472">Membrane</keyword>
<evidence type="ECO:0000259" key="14">
    <source>
        <dbReference type="PROSITE" id="PS51103"/>
    </source>
</evidence>
<gene>
    <name evidence="15" type="primary">scrA1</name>
    <name evidence="15" type="ORF">SAPIS_v1c04720</name>
</gene>
<feature type="transmembrane region" description="Helical" evidence="12">
    <location>
        <begin position="342"/>
        <end position="363"/>
    </location>
</feature>
<comment type="subcellular location">
    <subcellularLocation>
        <location evidence="1">Cell membrane</location>
        <topology evidence="1">Multi-pass membrane protein</topology>
    </subcellularLocation>
</comment>
<dbReference type="InterPro" id="IPR003352">
    <property type="entry name" value="PTS_EIIC"/>
</dbReference>
<organism evidence="15 16">
    <name type="scientific">Spiroplasma apis B31</name>
    <dbReference type="NCBI Taxonomy" id="1276258"/>
    <lineage>
        <taxon>Bacteria</taxon>
        <taxon>Bacillati</taxon>
        <taxon>Mycoplasmatota</taxon>
        <taxon>Mollicutes</taxon>
        <taxon>Entomoplasmatales</taxon>
        <taxon>Spiroplasmataceae</taxon>
        <taxon>Spiroplasma</taxon>
    </lineage>
</organism>
<dbReference type="InterPro" id="IPR001996">
    <property type="entry name" value="PTS_IIB_1"/>
</dbReference>
<dbReference type="KEGG" id="sapi:SAPIS_v1c04720"/>
<dbReference type="GO" id="GO:0090588">
    <property type="term" value="F:protein-phosphocysteine-N-acetylmuramate phosphotransferase system transporter activity"/>
    <property type="evidence" value="ECO:0007669"/>
    <property type="project" value="TreeGrafter"/>
</dbReference>
<dbReference type="InterPro" id="IPR050558">
    <property type="entry name" value="PTS_Sugar-Specific_Components"/>
</dbReference>
<dbReference type="AlphaFoldDB" id="V5RI03"/>
<evidence type="ECO:0000313" key="15">
    <source>
        <dbReference type="EMBL" id="AHB36317.1"/>
    </source>
</evidence>
<keyword evidence="3" id="KW-1003">Cell membrane</keyword>
<accession>V5RI03</accession>
<dbReference type="GO" id="GO:0009401">
    <property type="term" value="P:phosphoenolpyruvate-dependent sugar phosphotransferase system"/>
    <property type="evidence" value="ECO:0007669"/>
    <property type="project" value="UniProtKB-KW"/>
</dbReference>
<evidence type="ECO:0000256" key="11">
    <source>
        <dbReference type="PROSITE-ProRule" id="PRU00421"/>
    </source>
</evidence>
<dbReference type="HOGENOM" id="CLU_012312_2_0_14"/>
<dbReference type="EMBL" id="CP006682">
    <property type="protein sequence ID" value="AHB36317.1"/>
    <property type="molecule type" value="Genomic_DNA"/>
</dbReference>
<dbReference type="InterPro" id="IPR036878">
    <property type="entry name" value="Glu_permease_IIB"/>
</dbReference>
<keyword evidence="9 12" id="KW-1133">Transmembrane helix</keyword>
<dbReference type="STRING" id="1276258.SAPIS_v1c04720"/>
<evidence type="ECO:0000256" key="10">
    <source>
        <dbReference type="ARBA" id="ARBA00023136"/>
    </source>
</evidence>
<dbReference type="Pfam" id="PF00367">
    <property type="entry name" value="PTS_EIIB"/>
    <property type="match status" value="1"/>
</dbReference>
<feature type="transmembrane region" description="Helical" evidence="12">
    <location>
        <begin position="402"/>
        <end position="422"/>
    </location>
</feature>
<keyword evidence="4" id="KW-0762">Sugar transport</keyword>
<evidence type="ECO:0000256" key="4">
    <source>
        <dbReference type="ARBA" id="ARBA00022597"/>
    </source>
</evidence>
<evidence type="ECO:0000256" key="12">
    <source>
        <dbReference type="SAM" id="Phobius"/>
    </source>
</evidence>
<dbReference type="OrthoDB" id="400707at2"/>
<name>V5RI03_SPIAP</name>
<keyword evidence="8" id="KW-0418">Kinase</keyword>
<feature type="transmembrane region" description="Helical" evidence="12">
    <location>
        <begin position="114"/>
        <end position="138"/>
    </location>
</feature>
<evidence type="ECO:0000256" key="2">
    <source>
        <dbReference type="ARBA" id="ARBA00022448"/>
    </source>
</evidence>
<feature type="transmembrane region" description="Helical" evidence="12">
    <location>
        <begin position="261"/>
        <end position="284"/>
    </location>
</feature>
<feature type="transmembrane region" description="Helical" evidence="12">
    <location>
        <begin position="442"/>
        <end position="464"/>
    </location>
</feature>
<evidence type="ECO:0000259" key="13">
    <source>
        <dbReference type="PROSITE" id="PS51098"/>
    </source>
</evidence>
<keyword evidence="16" id="KW-1185">Reference proteome</keyword>
<feature type="active site" description="Phosphocysteine intermediate; for EIIB activity" evidence="11">
    <location>
        <position position="30"/>
    </location>
</feature>
<evidence type="ECO:0000256" key="9">
    <source>
        <dbReference type="ARBA" id="ARBA00022989"/>
    </source>
</evidence>
<evidence type="ECO:0000256" key="5">
    <source>
        <dbReference type="ARBA" id="ARBA00022679"/>
    </source>
</evidence>
<dbReference type="PROSITE" id="PS01035">
    <property type="entry name" value="PTS_EIIB_TYPE_1_CYS"/>
    <property type="match status" value="1"/>
</dbReference>
<protein>
    <submittedName>
        <fullName evidence="15">PTS system sucrose-specific IIABC component</fullName>
    </submittedName>
</protein>
<keyword evidence="6" id="KW-0598">Phosphotransferase system</keyword>
<dbReference type="SUPFAM" id="SSF55604">
    <property type="entry name" value="Glucose permease domain IIB"/>
    <property type="match status" value="1"/>
</dbReference>
<dbReference type="PATRIC" id="fig|1276258.3.peg.474"/>
<evidence type="ECO:0000256" key="3">
    <source>
        <dbReference type="ARBA" id="ARBA00022475"/>
    </source>
</evidence>
<feature type="transmembrane region" description="Helical" evidence="12">
    <location>
        <begin position="197"/>
        <end position="218"/>
    </location>
</feature>
<feature type="transmembrane region" description="Helical" evidence="12">
    <location>
        <begin position="230"/>
        <end position="249"/>
    </location>
</feature>
<feature type="domain" description="PTS EIIB type-1" evidence="13">
    <location>
        <begin position="8"/>
        <end position="90"/>
    </location>
</feature>
<proteinExistence type="predicted"/>
<dbReference type="Proteomes" id="UP000018550">
    <property type="component" value="Chromosome"/>
</dbReference>
<reference evidence="15 16" key="1">
    <citation type="journal article" date="2014" name="Genome Announc.">
        <title>Complete Genome Sequence of Spiroplasma apis B31T (ATCC 33834), a Bacterium Associated with May Disease of Honeybees (Apis mellifera).</title>
        <authorList>
            <person name="Ku C."/>
            <person name="Lo W.S."/>
            <person name="Chen L.L."/>
            <person name="Kuo C.H."/>
        </authorList>
    </citation>
    <scope>NUCLEOTIDE SEQUENCE [LARGE SCALE GENOMIC DNA]</scope>
    <source>
        <strain evidence="15">B31</strain>
    </source>
</reference>
<dbReference type="GO" id="GO:0005886">
    <property type="term" value="C:plasma membrane"/>
    <property type="evidence" value="ECO:0007669"/>
    <property type="project" value="UniProtKB-SubCell"/>
</dbReference>
<feature type="transmembrane region" description="Helical" evidence="12">
    <location>
        <begin position="166"/>
        <end position="185"/>
    </location>
</feature>
<dbReference type="GO" id="GO:0016301">
    <property type="term" value="F:kinase activity"/>
    <property type="evidence" value="ECO:0007669"/>
    <property type="project" value="UniProtKB-KW"/>
</dbReference>
<keyword evidence="7 12" id="KW-0812">Transmembrane</keyword>
<dbReference type="RefSeq" id="WP_023789281.1">
    <property type="nucleotide sequence ID" value="NC_022998.1"/>
</dbReference>
<feature type="transmembrane region" description="Helical" evidence="12">
    <location>
        <begin position="317"/>
        <end position="336"/>
    </location>
</feature>
<dbReference type="PANTHER" id="PTHR30175">
    <property type="entry name" value="PHOSPHOTRANSFERASE SYSTEM TRANSPORT PROTEIN"/>
    <property type="match status" value="1"/>
</dbReference>
<dbReference type="Gene3D" id="3.30.1360.60">
    <property type="entry name" value="Glucose permease domain IIB"/>
    <property type="match status" value="1"/>
</dbReference>
<dbReference type="PROSITE" id="PS51098">
    <property type="entry name" value="PTS_EIIB_TYPE_1"/>
    <property type="match status" value="1"/>
</dbReference>
<dbReference type="PROSITE" id="PS51103">
    <property type="entry name" value="PTS_EIIC_TYPE_1"/>
    <property type="match status" value="1"/>
</dbReference>
<dbReference type="InterPro" id="IPR018113">
    <property type="entry name" value="PTrfase_EIIB_Cys"/>
</dbReference>
<sequence length="734" mass="82606">MRKKSEEQSLLIRIIDLVGTHKNIKDIYNCATRIRLTLYNNQIVNVNNLKKIKSFKNVLWSNNELQIIVGPGVEKLTSLLKSRLDDLRNKEDYDSFNINSKMSKQNNISYGSKFLKAVSAIFGPLIPFLIGVGLLMAFQQLLIRMKVSSLITKDGVMGVDYNVFDYVLNIITGTGFKMMGVVAMWSTVRYLGGKPPIAITLGLIMVSPIIPENGVHLFEIGNWDIVIKPFYSTILVFIVMGIVIAYLQSFMDKYFNSVANFLLNPFLTLLIGGILAFFLLGPIMGIIENVLLLAFDWFMKLPFGLGTMIVGLTWQPLVVLGVHNILFFAATADLVANNNPSLFLAAAFAAAWAQMGATIGVCLRSKRIIDKTSAIAAALPGIISGPTESCIYGVNLPKGLPFITGVIAGALGGWLIGIFGVALNNLAGLGGVVGFLAYTDKLLLAILIDLVSFGLGIIITFIFWKEEKSEKRLVMKTTKKLNKVERLSSIIDYQALELIQNLRKHKKRKTSLDEILKTSNKILMKKNLIDVNLSNDLEELQVDSNNLIKNKYFIRRLEAQLKLVRTNRQSKLNNIYCDIKQKALSLKEVLPKTKEFLILLVKIKNLDFSLKRILNRVEEKKEKLASRGNKLLTSKNKNDFTKGLSLIEKSKNSIKPSSKYDSLLEKKSYLEVDIEKKEKLLAQVLKDKYDEFEKSIIDIENIKQKDLSYFKNKYFDDLHTIFIKEKIVTSKCVQ</sequence>
<evidence type="ECO:0000256" key="7">
    <source>
        <dbReference type="ARBA" id="ARBA00022692"/>
    </source>
</evidence>
<dbReference type="Pfam" id="PF02378">
    <property type="entry name" value="PTS_EIIC"/>
    <property type="match status" value="1"/>
</dbReference>
<keyword evidence="5" id="KW-0808">Transferase</keyword>
<evidence type="ECO:0000313" key="16">
    <source>
        <dbReference type="Proteomes" id="UP000018550"/>
    </source>
</evidence>
<evidence type="ECO:0000256" key="6">
    <source>
        <dbReference type="ARBA" id="ARBA00022683"/>
    </source>
</evidence>
<dbReference type="eggNOG" id="COG1263">
    <property type="taxonomic scope" value="Bacteria"/>
</dbReference>
<dbReference type="GO" id="GO:0008982">
    <property type="term" value="F:protein-N(PI)-phosphohistidine-sugar phosphotransferase activity"/>
    <property type="evidence" value="ECO:0007669"/>
    <property type="project" value="InterPro"/>
</dbReference>
<feature type="domain" description="PTS EIIC type-1" evidence="14">
    <location>
        <begin position="116"/>
        <end position="479"/>
    </location>
</feature>
<dbReference type="InterPro" id="IPR013013">
    <property type="entry name" value="PTS_EIIC_1"/>
</dbReference>
<evidence type="ECO:0000256" key="8">
    <source>
        <dbReference type="ARBA" id="ARBA00022777"/>
    </source>
</evidence>